<evidence type="ECO:0000313" key="3">
    <source>
        <dbReference type="Proteomes" id="UP001205603"/>
    </source>
</evidence>
<dbReference type="PROSITE" id="PS51257">
    <property type="entry name" value="PROKAR_LIPOPROTEIN"/>
    <property type="match status" value="1"/>
</dbReference>
<organism evidence="2 3">
    <name type="scientific">Coprobacter tertius</name>
    <dbReference type="NCBI Taxonomy" id="2944915"/>
    <lineage>
        <taxon>Bacteria</taxon>
        <taxon>Pseudomonadati</taxon>
        <taxon>Bacteroidota</taxon>
        <taxon>Bacteroidia</taxon>
        <taxon>Bacteroidales</taxon>
        <taxon>Barnesiellaceae</taxon>
        <taxon>Coprobacter</taxon>
    </lineage>
</organism>
<proteinExistence type="predicted"/>
<reference evidence="2 3" key="1">
    <citation type="submission" date="2022-07" db="EMBL/GenBank/DDBJ databases">
        <title>Fecal culturing of patients with breast cancer.</title>
        <authorList>
            <person name="Teng N.M.Y."/>
            <person name="Kiu R."/>
            <person name="Evans R."/>
            <person name="Baker D.J."/>
            <person name="Zenner C."/>
            <person name="Robinson S.D."/>
            <person name="Hall L.J."/>
        </authorList>
    </citation>
    <scope>NUCLEOTIDE SEQUENCE [LARGE SCALE GENOMIC DNA]</scope>
    <source>
        <strain evidence="2 3">LH1063</strain>
    </source>
</reference>
<evidence type="ECO:0000313" key="2">
    <source>
        <dbReference type="EMBL" id="MCP9613120.1"/>
    </source>
</evidence>
<dbReference type="SUPFAM" id="SSF54001">
    <property type="entry name" value="Cysteine proteinases"/>
    <property type="match status" value="1"/>
</dbReference>
<comment type="caution">
    <text evidence="2">The sequence shown here is derived from an EMBL/GenBank/DDBJ whole genome shotgun (WGS) entry which is preliminary data.</text>
</comment>
<sequence length="885" mass="100149">MKIRTSCCAFALAAAFLFQGCTQKKHLIVDEDYRQQVETQFEARKKLAENRDSALFSIFEKELSTEQREALQYLYAYMPLSDLADYDGDFFLRQVDYALKARSEFPWGKDISEKDFLHFVLPYRVNNENLDTARIVFYEELKDRIQGMNASEAALEVNHWCHEKMCYRGSDGRTSSPLASMRTSFGRCGEESTFAVTALRSVGIPARQVYTPRWAHQDDNHAWVEVFTDGKWHYMGACEPEARLDVGWFDVPAKRAMMIHTKAFGTYEETPEVNVKEKCFSELNVLPNYTDTKTVVVKIIDSEKHPVGGARVDFGLYNYAEFYPIVTKYTGADGIVSAKTGKGDLCIWASKGNLYDYSLLRADQDTITLIPNKQPGKEYTENFDLTVPPEKPVEMLDAALIKANSERLVQEDSIRNAYMTTFMQPEEAESLALKLKLDKAETARYIALSYGNHPEIVSYLTANASLPYALSFLGSLSEKDLRDTPAGILENHLNEAVENPGLSKDIYIEGILSPRIELEIIRPWRNKLKKDFSPDFINKSKEDISILTDWVKQNITVDTENNFYNCRITPLGVHQLKVADPISRNIYYVALCRDMGIPARVNSVTGKVQHYDGKDWQDIAFETETVTGKRGTLILENSPDNPVKPQYYSHFTLQKYDNGIFRSLDYEGKPVMNTFPAALSLEPGYYRIMTGSRYNDGNVRTRIRYFNIAENAVCKIPVQLLPLEERIEILGTIDMDTPVTDTNENAVTLKELAGENGIALSVIDPGSEPSRHILADLPAVKTTFEQWGGTILIMIPDDKQSSFSPESYKNLPGNVRYGIDKDRILLKRILKSCGKSDEVLPTSVFITPEGNIVFMAQGYRIGLGENLLRVSKLAATSDNRPARKN</sequence>
<gene>
    <name evidence="2" type="ORF">NMU02_13560</name>
</gene>
<name>A0ABT1MKI0_9BACT</name>
<keyword evidence="3" id="KW-1185">Reference proteome</keyword>
<evidence type="ECO:0000259" key="1">
    <source>
        <dbReference type="SMART" id="SM00460"/>
    </source>
</evidence>
<dbReference type="EMBL" id="JANDHW010000024">
    <property type="protein sequence ID" value="MCP9613120.1"/>
    <property type="molecule type" value="Genomic_DNA"/>
</dbReference>
<dbReference type="PANTHER" id="PTHR35532:SF5">
    <property type="entry name" value="CARBOHYDRATE-BINDING DOMAIN-CONTAINING PROTEIN"/>
    <property type="match status" value="1"/>
</dbReference>
<dbReference type="Gene3D" id="2.60.40.1120">
    <property type="entry name" value="Carboxypeptidase-like, regulatory domain"/>
    <property type="match status" value="1"/>
</dbReference>
<feature type="domain" description="Transglutaminase-like" evidence="1">
    <location>
        <begin position="180"/>
        <end position="239"/>
    </location>
</feature>
<dbReference type="Gene3D" id="3.10.620.30">
    <property type="match status" value="1"/>
</dbReference>
<dbReference type="InterPro" id="IPR002931">
    <property type="entry name" value="Transglutaminase-like"/>
</dbReference>
<dbReference type="Proteomes" id="UP001205603">
    <property type="component" value="Unassembled WGS sequence"/>
</dbReference>
<dbReference type="Pfam" id="PF01841">
    <property type="entry name" value="Transglut_core"/>
    <property type="match status" value="1"/>
</dbReference>
<accession>A0ABT1MKI0</accession>
<dbReference type="RefSeq" id="WP_255028512.1">
    <property type="nucleotide sequence ID" value="NZ_JANDHW010000024.1"/>
</dbReference>
<dbReference type="SMART" id="SM00460">
    <property type="entry name" value="TGc"/>
    <property type="match status" value="1"/>
</dbReference>
<dbReference type="InterPro" id="IPR038765">
    <property type="entry name" value="Papain-like_cys_pep_sf"/>
</dbReference>
<dbReference type="PANTHER" id="PTHR35532">
    <property type="entry name" value="SIMILAR TO POLYHYDROXYALKANOATE DEPOLYMERASE"/>
    <property type="match status" value="1"/>
</dbReference>
<protein>
    <submittedName>
        <fullName evidence="2">Transglutaminase-like domain-containing protein</fullName>
    </submittedName>
</protein>